<evidence type="ECO:0000313" key="2">
    <source>
        <dbReference type="Proteomes" id="UP001174909"/>
    </source>
</evidence>
<dbReference type="AlphaFoldDB" id="A0AA35SQD2"/>
<name>A0AA35SQD2_GEOBA</name>
<dbReference type="Proteomes" id="UP001174909">
    <property type="component" value="Unassembled WGS sequence"/>
</dbReference>
<sequence length="18" mass="2154">MCRTSRFLECYSRTSPLC</sequence>
<protein>
    <submittedName>
        <fullName evidence="1">Uncharacterized protein</fullName>
    </submittedName>
</protein>
<gene>
    <name evidence="1" type="ORF">GBAR_LOCUS18992</name>
</gene>
<reference evidence="1" key="1">
    <citation type="submission" date="2023-03" db="EMBL/GenBank/DDBJ databases">
        <authorList>
            <person name="Steffen K."/>
            <person name="Cardenas P."/>
        </authorList>
    </citation>
    <scope>NUCLEOTIDE SEQUENCE</scope>
</reference>
<keyword evidence="2" id="KW-1185">Reference proteome</keyword>
<evidence type="ECO:0000313" key="1">
    <source>
        <dbReference type="EMBL" id="CAI8033679.1"/>
    </source>
</evidence>
<organism evidence="1 2">
    <name type="scientific">Geodia barretti</name>
    <name type="common">Barrett's horny sponge</name>
    <dbReference type="NCBI Taxonomy" id="519541"/>
    <lineage>
        <taxon>Eukaryota</taxon>
        <taxon>Metazoa</taxon>
        <taxon>Porifera</taxon>
        <taxon>Demospongiae</taxon>
        <taxon>Heteroscleromorpha</taxon>
        <taxon>Tetractinellida</taxon>
        <taxon>Astrophorina</taxon>
        <taxon>Geodiidae</taxon>
        <taxon>Geodia</taxon>
    </lineage>
</organism>
<proteinExistence type="predicted"/>
<comment type="caution">
    <text evidence="1">The sequence shown here is derived from an EMBL/GenBank/DDBJ whole genome shotgun (WGS) entry which is preliminary data.</text>
</comment>
<dbReference type="EMBL" id="CASHTH010002683">
    <property type="protein sequence ID" value="CAI8033679.1"/>
    <property type="molecule type" value="Genomic_DNA"/>
</dbReference>
<accession>A0AA35SQD2</accession>